<proteinExistence type="predicted"/>
<evidence type="ECO:0000256" key="1">
    <source>
        <dbReference type="SAM" id="Coils"/>
    </source>
</evidence>
<evidence type="ECO:0000313" key="3">
    <source>
        <dbReference type="EMBL" id="MBL6903346.1"/>
    </source>
</evidence>
<comment type="caution">
    <text evidence="3">The sequence shown here is derived from an EMBL/GenBank/DDBJ whole genome shotgun (WGS) entry which is preliminary data.</text>
</comment>
<protein>
    <submittedName>
        <fullName evidence="3">Uncharacterized protein</fullName>
    </submittedName>
</protein>
<feature type="coiled-coil region" evidence="1">
    <location>
        <begin position="105"/>
        <end position="219"/>
    </location>
</feature>
<sequence length="235" mass="26599">MSIQDSEIKVNKADSNYLNKKQQSGGLFLGFIFVLMLSSILALALWVNQISSTNNSNITGYEERISLLEEQLNIVDSVNTDSMTGIASQLQFLDKEIRKLWDLSNKRNKVKIQETETRLEELKIRIESLQETSIQLDQLSTLNQATIADQSQKLQSIESSNKSLLELRKDIKSLNTDILLMEESLQALNNYRKQNNAVIVQLQNEIRLLNSSILNLEKSSSAKGDNFITDEATSE</sequence>
<keyword evidence="2" id="KW-0472">Membrane</keyword>
<dbReference type="AlphaFoldDB" id="A0A937M2E4"/>
<keyword evidence="2" id="KW-1133">Transmembrane helix</keyword>
<evidence type="ECO:0000313" key="4">
    <source>
        <dbReference type="Proteomes" id="UP000705230"/>
    </source>
</evidence>
<organism evidence="3 4">
    <name type="scientific">SAR86 cluster bacterium</name>
    <dbReference type="NCBI Taxonomy" id="2030880"/>
    <lineage>
        <taxon>Bacteria</taxon>
        <taxon>Pseudomonadati</taxon>
        <taxon>Pseudomonadota</taxon>
        <taxon>Gammaproteobacteria</taxon>
        <taxon>SAR86 cluster</taxon>
    </lineage>
</organism>
<gene>
    <name evidence="3" type="ORF">ISR29_04000</name>
</gene>
<keyword evidence="1" id="KW-0175">Coiled coil</keyword>
<dbReference type="Proteomes" id="UP000705230">
    <property type="component" value="Unassembled WGS sequence"/>
</dbReference>
<feature type="transmembrane region" description="Helical" evidence="2">
    <location>
        <begin position="27"/>
        <end position="47"/>
    </location>
</feature>
<evidence type="ECO:0000256" key="2">
    <source>
        <dbReference type="SAM" id="Phobius"/>
    </source>
</evidence>
<name>A0A937M2E4_9GAMM</name>
<reference evidence="3" key="1">
    <citation type="submission" date="2020-10" db="EMBL/GenBank/DDBJ databases">
        <title>Microbiome of the Black Sea water column analyzed by genome centric metagenomics.</title>
        <authorList>
            <person name="Cabello-Yeves P.J."/>
            <person name="Callieri C."/>
            <person name="Picazo A."/>
            <person name="Mehrshad M."/>
            <person name="Haro-Moreno J.M."/>
            <person name="Roda-Garcia J."/>
            <person name="Dzembekova N."/>
            <person name="Slabakova V."/>
            <person name="Slabakova N."/>
            <person name="Moncheva S."/>
            <person name="Rodriguez-Valera F."/>
        </authorList>
    </citation>
    <scope>NUCLEOTIDE SEQUENCE</scope>
    <source>
        <strain evidence="3">BS30m-G43</strain>
    </source>
</reference>
<keyword evidence="2" id="KW-0812">Transmembrane</keyword>
<accession>A0A937M2E4</accession>
<dbReference type="EMBL" id="JADHSG010000004">
    <property type="protein sequence ID" value="MBL6903346.1"/>
    <property type="molecule type" value="Genomic_DNA"/>
</dbReference>